<dbReference type="Proteomes" id="UP001231189">
    <property type="component" value="Unassembled WGS sequence"/>
</dbReference>
<dbReference type="AlphaFoldDB" id="A0AAD8TQC5"/>
<protein>
    <submittedName>
        <fullName evidence="3">Uncharacterized protein</fullName>
    </submittedName>
</protein>
<accession>A0AAD8TQC5</accession>
<comment type="caution">
    <text evidence="3">The sequence shown here is derived from an EMBL/GenBank/DDBJ whole genome shotgun (WGS) entry which is preliminary data.</text>
</comment>
<feature type="region of interest" description="Disordered" evidence="2">
    <location>
        <begin position="14"/>
        <end position="116"/>
    </location>
</feature>
<organism evidence="3 4">
    <name type="scientific">Lolium multiflorum</name>
    <name type="common">Italian ryegrass</name>
    <name type="synonym">Lolium perenne subsp. multiflorum</name>
    <dbReference type="NCBI Taxonomy" id="4521"/>
    <lineage>
        <taxon>Eukaryota</taxon>
        <taxon>Viridiplantae</taxon>
        <taxon>Streptophyta</taxon>
        <taxon>Embryophyta</taxon>
        <taxon>Tracheophyta</taxon>
        <taxon>Spermatophyta</taxon>
        <taxon>Magnoliopsida</taxon>
        <taxon>Liliopsida</taxon>
        <taxon>Poales</taxon>
        <taxon>Poaceae</taxon>
        <taxon>BOP clade</taxon>
        <taxon>Pooideae</taxon>
        <taxon>Poodae</taxon>
        <taxon>Poeae</taxon>
        <taxon>Poeae Chloroplast Group 2 (Poeae type)</taxon>
        <taxon>Loliodinae</taxon>
        <taxon>Loliinae</taxon>
        <taxon>Lolium</taxon>
    </lineage>
</organism>
<keyword evidence="4" id="KW-1185">Reference proteome</keyword>
<evidence type="ECO:0000256" key="1">
    <source>
        <dbReference type="SAM" id="Coils"/>
    </source>
</evidence>
<proteinExistence type="predicted"/>
<feature type="compositionally biased region" description="Acidic residues" evidence="2">
    <location>
        <begin position="429"/>
        <end position="438"/>
    </location>
</feature>
<keyword evidence="1" id="KW-0175">Coiled coil</keyword>
<sequence>MATKKLEKEKLRLKEIDNGGSKQGLIENFFSRPSKVARNKPQKTKLKPSPATMPITPQVEVPPKPSSSAIPDPKSVINIDDDPVLAADSSKGVSSPQPAPQRPAKTSAEAPTNDAPEKLTLSGAHVWGEPDPEQQELTTLEDNLRVFFVKHKAVRQNTRKLHEDMRQLVLEQKSEIERLNKKEAEDQQAIQLLEGRLKTSEDLLAKRPSIDELSAKLQVLESEHESLQVSLKESHENVKKMKIELEDKHAKEMSEMAEKLKNSNNRVKTLASKLKAAEAEAEDIDKMIFRKDFTIRACMYSGIPRTDAYEEAGNSVEDLIEACQNIARRLSLKRARTTVVDKKTKLMRMVPELIGDWQESSTRGAATTVLAMCKAHFPTMDFASVAAGVPKATNIRPLLAETRSFDTLFANRVDHSSWYEKHDLPAGFADEEEEDVEEGSGSSSHHTGEESGDGSGKDSTYQASDEDKPESSK</sequence>
<gene>
    <name evidence="3" type="ORF">QYE76_008563</name>
</gene>
<feature type="compositionally biased region" description="Basic residues" evidence="2">
    <location>
        <begin position="35"/>
        <end position="46"/>
    </location>
</feature>
<feature type="coiled-coil region" evidence="1">
    <location>
        <begin position="162"/>
        <end position="287"/>
    </location>
</feature>
<feature type="region of interest" description="Disordered" evidence="2">
    <location>
        <begin position="426"/>
        <end position="473"/>
    </location>
</feature>
<reference evidence="3" key="1">
    <citation type="submission" date="2023-07" db="EMBL/GenBank/DDBJ databases">
        <title>A chromosome-level genome assembly of Lolium multiflorum.</title>
        <authorList>
            <person name="Chen Y."/>
            <person name="Copetti D."/>
            <person name="Kolliker R."/>
            <person name="Studer B."/>
        </authorList>
    </citation>
    <scope>NUCLEOTIDE SEQUENCE</scope>
    <source>
        <strain evidence="3">02402/16</strain>
        <tissue evidence="3">Leaf</tissue>
    </source>
</reference>
<evidence type="ECO:0000256" key="2">
    <source>
        <dbReference type="SAM" id="MobiDB-lite"/>
    </source>
</evidence>
<evidence type="ECO:0000313" key="4">
    <source>
        <dbReference type="Proteomes" id="UP001231189"/>
    </source>
</evidence>
<dbReference type="EMBL" id="JAUUTY010000001">
    <property type="protein sequence ID" value="KAK1691866.1"/>
    <property type="molecule type" value="Genomic_DNA"/>
</dbReference>
<name>A0AAD8TQC5_LOLMU</name>
<evidence type="ECO:0000313" key="3">
    <source>
        <dbReference type="EMBL" id="KAK1691866.1"/>
    </source>
</evidence>